<dbReference type="Gene3D" id="3.90.132.10">
    <property type="entry name" value="Leishmanolysin , domain 2"/>
    <property type="match status" value="1"/>
</dbReference>
<keyword evidence="4" id="KW-0378">Hydrolase</keyword>
<evidence type="ECO:0000256" key="4">
    <source>
        <dbReference type="ARBA" id="ARBA00022801"/>
    </source>
</evidence>
<dbReference type="AlphaFoldDB" id="A0A1I3JQU9"/>
<keyword evidence="7" id="KW-1133">Transmembrane helix</keyword>
<keyword evidence="8" id="KW-0732">Signal</keyword>
<dbReference type="Proteomes" id="UP000199377">
    <property type="component" value="Unassembled WGS sequence"/>
</dbReference>
<comment type="cofactor">
    <cofactor evidence="1">
        <name>Zn(2+)</name>
        <dbReference type="ChEBI" id="CHEBI:29105"/>
    </cofactor>
</comment>
<feature type="transmembrane region" description="Helical" evidence="7">
    <location>
        <begin position="285"/>
        <end position="304"/>
    </location>
</feature>
<organism evidence="9 10">
    <name type="scientific">Albimonas pacifica</name>
    <dbReference type="NCBI Taxonomy" id="1114924"/>
    <lineage>
        <taxon>Bacteria</taxon>
        <taxon>Pseudomonadati</taxon>
        <taxon>Pseudomonadota</taxon>
        <taxon>Alphaproteobacteria</taxon>
        <taxon>Rhodobacterales</taxon>
        <taxon>Paracoccaceae</taxon>
        <taxon>Albimonas</taxon>
    </lineage>
</organism>
<keyword evidence="5" id="KW-0862">Zinc</keyword>
<dbReference type="InterPro" id="IPR001577">
    <property type="entry name" value="Peptidase_M8"/>
</dbReference>
<sequence>MSCFRPVAAALAASLWLAAPAAAYTVNPGGGAYDALKIDGYGTFQANLLASADTQPLTSEIVAAATQAKTTLDGLITGYATQTLGAFYDTYGLGGAPALGYDFEFRLTDLDGDGGTLAQALVYTPITDGDFVLPYAARIEIDAADLTLMNDASILADVLLHEMIHGLGFSSYFWEANGLLAAPDAYVGSYALAAYDLEYPSAGGFIPLEDVGGAGTAGSHWDEEGFGNSASDSSFSGELMTGFIGAEGFLSQTSIFSLQDIGYALGGSLSYTGPFGTITAYAAPVPVPAAGGLLASALLGLAYVKRRRREA</sequence>
<dbReference type="SUPFAM" id="SSF55486">
    <property type="entry name" value="Metalloproteases ('zincins'), catalytic domain"/>
    <property type="match status" value="1"/>
</dbReference>
<evidence type="ECO:0000256" key="5">
    <source>
        <dbReference type="ARBA" id="ARBA00022833"/>
    </source>
</evidence>
<evidence type="ECO:0000256" key="8">
    <source>
        <dbReference type="SAM" id="SignalP"/>
    </source>
</evidence>
<feature type="signal peptide" evidence="8">
    <location>
        <begin position="1"/>
        <end position="23"/>
    </location>
</feature>
<dbReference type="Pfam" id="PF01457">
    <property type="entry name" value="Peptidase_M8"/>
    <property type="match status" value="1"/>
</dbReference>
<feature type="chain" id="PRO_5011560994" evidence="8">
    <location>
        <begin position="24"/>
        <end position="311"/>
    </location>
</feature>
<reference evidence="9 10" key="1">
    <citation type="submission" date="2016-10" db="EMBL/GenBank/DDBJ databases">
        <authorList>
            <person name="de Groot N.N."/>
        </authorList>
    </citation>
    <scope>NUCLEOTIDE SEQUENCE [LARGE SCALE GENOMIC DNA]</scope>
    <source>
        <strain evidence="9 10">CGMCC 1.11030</strain>
    </source>
</reference>
<keyword evidence="10" id="KW-1185">Reference proteome</keyword>
<keyword evidence="3" id="KW-0479">Metal-binding</keyword>
<evidence type="ECO:0000256" key="3">
    <source>
        <dbReference type="ARBA" id="ARBA00022723"/>
    </source>
</evidence>
<evidence type="ECO:0000313" key="10">
    <source>
        <dbReference type="Proteomes" id="UP000199377"/>
    </source>
</evidence>
<dbReference type="EMBL" id="FOQH01000008">
    <property type="protein sequence ID" value="SFI62632.1"/>
    <property type="molecule type" value="Genomic_DNA"/>
</dbReference>
<evidence type="ECO:0000256" key="1">
    <source>
        <dbReference type="ARBA" id="ARBA00001947"/>
    </source>
</evidence>
<dbReference type="GO" id="GO:0016020">
    <property type="term" value="C:membrane"/>
    <property type="evidence" value="ECO:0007669"/>
    <property type="project" value="InterPro"/>
</dbReference>
<dbReference type="GO" id="GO:0006508">
    <property type="term" value="P:proteolysis"/>
    <property type="evidence" value="ECO:0007669"/>
    <property type="project" value="UniProtKB-KW"/>
</dbReference>
<evidence type="ECO:0000256" key="2">
    <source>
        <dbReference type="ARBA" id="ARBA00022670"/>
    </source>
</evidence>
<dbReference type="GO" id="GO:0046872">
    <property type="term" value="F:metal ion binding"/>
    <property type="evidence" value="ECO:0007669"/>
    <property type="project" value="UniProtKB-KW"/>
</dbReference>
<evidence type="ECO:0000313" key="9">
    <source>
        <dbReference type="EMBL" id="SFI62632.1"/>
    </source>
</evidence>
<keyword evidence="2" id="KW-0645">Protease</keyword>
<name>A0A1I3JQU9_9RHOB</name>
<accession>A0A1I3JQU9</accession>
<dbReference type="STRING" id="1114924.SAMN05216258_108115"/>
<dbReference type="RefSeq" id="WP_092861771.1">
    <property type="nucleotide sequence ID" value="NZ_FOQH01000008.1"/>
</dbReference>
<dbReference type="GO" id="GO:0004222">
    <property type="term" value="F:metalloendopeptidase activity"/>
    <property type="evidence" value="ECO:0007669"/>
    <property type="project" value="InterPro"/>
</dbReference>
<evidence type="ECO:0000256" key="6">
    <source>
        <dbReference type="ARBA" id="ARBA00023049"/>
    </source>
</evidence>
<protein>
    <submittedName>
        <fullName evidence="9">VPLPA-CTERM protein sorting domain-containing protein</fullName>
    </submittedName>
</protein>
<evidence type="ECO:0000256" key="7">
    <source>
        <dbReference type="SAM" id="Phobius"/>
    </source>
</evidence>
<keyword evidence="7" id="KW-0472">Membrane</keyword>
<gene>
    <name evidence="9" type="ORF">SAMN05216258_108115</name>
</gene>
<dbReference type="OrthoDB" id="61573at2"/>
<proteinExistence type="predicted"/>
<keyword evidence="7" id="KW-0812">Transmembrane</keyword>
<keyword evidence="6" id="KW-0482">Metalloprotease</keyword>
<dbReference type="GO" id="GO:0007155">
    <property type="term" value="P:cell adhesion"/>
    <property type="evidence" value="ECO:0007669"/>
    <property type="project" value="InterPro"/>
</dbReference>